<comment type="similarity">
    <text evidence="1">Belongs to the peptidase C14B family.</text>
</comment>
<dbReference type="AlphaFoldDB" id="A0A1B7MVZ3"/>
<organism evidence="3 4">
    <name type="scientific">Rhizopogon vinicolor AM-OR11-026</name>
    <dbReference type="NCBI Taxonomy" id="1314800"/>
    <lineage>
        <taxon>Eukaryota</taxon>
        <taxon>Fungi</taxon>
        <taxon>Dikarya</taxon>
        <taxon>Basidiomycota</taxon>
        <taxon>Agaricomycotina</taxon>
        <taxon>Agaricomycetes</taxon>
        <taxon>Agaricomycetidae</taxon>
        <taxon>Boletales</taxon>
        <taxon>Suillineae</taxon>
        <taxon>Rhizopogonaceae</taxon>
        <taxon>Rhizopogon</taxon>
    </lineage>
</organism>
<dbReference type="InterPro" id="IPR050452">
    <property type="entry name" value="Metacaspase"/>
</dbReference>
<dbReference type="PANTHER" id="PTHR48104">
    <property type="entry name" value="METACASPASE-4"/>
    <property type="match status" value="1"/>
</dbReference>
<dbReference type="GO" id="GO:0005737">
    <property type="term" value="C:cytoplasm"/>
    <property type="evidence" value="ECO:0007669"/>
    <property type="project" value="TreeGrafter"/>
</dbReference>
<dbReference type="InParanoid" id="A0A1B7MVZ3"/>
<dbReference type="InterPro" id="IPR011600">
    <property type="entry name" value="Pept_C14_caspase"/>
</dbReference>
<evidence type="ECO:0000313" key="4">
    <source>
        <dbReference type="Proteomes" id="UP000092154"/>
    </source>
</evidence>
<protein>
    <recommendedName>
        <fullName evidence="2">Peptidase C14 caspase domain-containing protein</fullName>
    </recommendedName>
</protein>
<dbReference type="Gene3D" id="3.40.50.1460">
    <property type="match status" value="1"/>
</dbReference>
<evidence type="ECO:0000256" key="1">
    <source>
        <dbReference type="ARBA" id="ARBA00009005"/>
    </source>
</evidence>
<dbReference type="GO" id="GO:0006508">
    <property type="term" value="P:proteolysis"/>
    <property type="evidence" value="ECO:0007669"/>
    <property type="project" value="InterPro"/>
</dbReference>
<dbReference type="OrthoDB" id="3223806at2759"/>
<dbReference type="Proteomes" id="UP000092154">
    <property type="component" value="Unassembled WGS sequence"/>
</dbReference>
<reference evidence="3 4" key="1">
    <citation type="submission" date="2016-06" db="EMBL/GenBank/DDBJ databases">
        <title>Comparative genomics of the ectomycorrhizal sister species Rhizopogon vinicolor and Rhizopogon vesiculosus (Basidiomycota: Boletales) reveals a divergence of the mating type B locus.</title>
        <authorList>
            <consortium name="DOE Joint Genome Institute"/>
            <person name="Mujic A.B."/>
            <person name="Kuo A."/>
            <person name="Tritt A."/>
            <person name="Lipzen A."/>
            <person name="Chen C."/>
            <person name="Johnson J."/>
            <person name="Sharma A."/>
            <person name="Barry K."/>
            <person name="Grigoriev I.V."/>
            <person name="Spatafora J.W."/>
        </authorList>
    </citation>
    <scope>NUCLEOTIDE SEQUENCE [LARGE SCALE GENOMIC DNA]</scope>
    <source>
        <strain evidence="3 4">AM-OR11-026</strain>
    </source>
</reference>
<feature type="domain" description="Peptidase C14 caspase" evidence="2">
    <location>
        <begin position="9"/>
        <end position="169"/>
    </location>
</feature>
<name>A0A1B7MVZ3_9AGAM</name>
<gene>
    <name evidence="3" type="ORF">K503DRAFT_279173</name>
</gene>
<dbReference type="EMBL" id="KV448395">
    <property type="protein sequence ID" value="OAX36776.1"/>
    <property type="molecule type" value="Genomic_DNA"/>
</dbReference>
<dbReference type="GO" id="GO:0004197">
    <property type="term" value="F:cysteine-type endopeptidase activity"/>
    <property type="evidence" value="ECO:0007669"/>
    <property type="project" value="InterPro"/>
</dbReference>
<dbReference type="Pfam" id="PF00656">
    <property type="entry name" value="Peptidase_C14"/>
    <property type="match status" value="1"/>
</dbReference>
<keyword evidence="4" id="KW-1185">Reference proteome</keyword>
<sequence length="172" mass="19538">MEFRMITRSQTLKKRLVKPLPRGSQLFALFDSCHSDTILDLDHHKCNKLHSGGTGTGTRRKSLTDFFFPDRVSRPKTLRNPSLTLNSVLIRPHSPTSWLPHMFVDSPPSALRRVLSPDSWINKCTGNCPKPEEQQEAHVVSLSACRDNENAYDDNETGGTMTKFFIECVHRC</sequence>
<evidence type="ECO:0000313" key="3">
    <source>
        <dbReference type="EMBL" id="OAX36776.1"/>
    </source>
</evidence>
<accession>A0A1B7MVZ3</accession>
<dbReference type="PANTHER" id="PTHR48104:SF30">
    <property type="entry name" value="METACASPASE-1"/>
    <property type="match status" value="1"/>
</dbReference>
<evidence type="ECO:0000259" key="2">
    <source>
        <dbReference type="Pfam" id="PF00656"/>
    </source>
</evidence>
<proteinExistence type="inferred from homology"/>